<evidence type="ECO:0000313" key="3">
    <source>
        <dbReference type="Proteomes" id="UP000078544"/>
    </source>
</evidence>
<proteinExistence type="predicted"/>
<evidence type="ECO:0000256" key="1">
    <source>
        <dbReference type="SAM" id="MobiDB-lite"/>
    </source>
</evidence>
<dbReference type="AlphaFoldDB" id="A0A166VM37"/>
<dbReference type="EMBL" id="AZGY01000001">
    <property type="protein sequence ID" value="OAA33810.1"/>
    <property type="molecule type" value="Genomic_DNA"/>
</dbReference>
<feature type="compositionally biased region" description="Acidic residues" evidence="1">
    <location>
        <begin position="393"/>
        <end position="414"/>
    </location>
</feature>
<evidence type="ECO:0000313" key="2">
    <source>
        <dbReference type="EMBL" id="OAA33810.1"/>
    </source>
</evidence>
<feature type="compositionally biased region" description="Low complexity" evidence="1">
    <location>
        <begin position="79"/>
        <end position="89"/>
    </location>
</feature>
<feature type="compositionally biased region" description="Basic and acidic residues" evidence="1">
    <location>
        <begin position="113"/>
        <end position="129"/>
    </location>
</feature>
<dbReference type="PANTHER" id="PTHR14778">
    <property type="entry name" value="KINETOCHORE-ASSOCIATED PROTEIN DSN1 HOMOLOG"/>
    <property type="match status" value="1"/>
</dbReference>
<dbReference type="GO" id="GO:0051301">
    <property type="term" value="P:cell division"/>
    <property type="evidence" value="ECO:0007669"/>
    <property type="project" value="InterPro"/>
</dbReference>
<dbReference type="InterPro" id="IPR013218">
    <property type="entry name" value="Dsn1/Mis13"/>
</dbReference>
<dbReference type="GO" id="GO:0000444">
    <property type="term" value="C:MIS12/MIND type complex"/>
    <property type="evidence" value="ECO:0007669"/>
    <property type="project" value="InterPro"/>
</dbReference>
<feature type="compositionally biased region" description="Basic and acidic residues" evidence="1">
    <location>
        <begin position="49"/>
        <end position="59"/>
    </location>
</feature>
<gene>
    <name evidence="2" type="ORF">AAL_01275</name>
</gene>
<comment type="caution">
    <text evidence="2">The sequence shown here is derived from an EMBL/GenBank/DDBJ whole genome shotgun (WGS) entry which is preliminary data.</text>
</comment>
<sequence length="522" mass="58643">MTTLVATQRALEHLSMSNQPPQRTSKRLAAAADLERDDEFQFVRKSKRARTEDSQEGKRATGGRRRSGRSATIPEQDEVGPPVRVGAPPAIAPSSPPASATAGGPRRSSRRKGSLELHAREAPRAEARTTRRSTRSSGIVMDQITDQSHADDGVMKESSQGRAKPVKRWEPSPTPRRPTKSEQITLPISDTPIINRNKEMRKKGGKSNRRSSLGSRGRRASSLIDNGQTATPHADVNPHEFYKHIAAEGLPEPRRMKQLLMWCGERALPAKPRHGTANSGTLLGARAIQDQILKDFAQRSAFSDWFSREDDNGDHVPSPTNLKPNPRNVELDERLGKLEANIARLQTEKQAWLAIRQPPPDIPPIFSEESEQQRRRRRQRRQRRKEQQLQQQQEDEKEEDEEDEGDPLEIELPDLDVLEPSEGKIRGYLAEELVPFAAVRQQTEDRIRSIQTVLEFEVDQLADNVHKLAQRVDAADRQADVVLRLSALRLKEREAREKRSAGTSHLPLAEVLRGLSGILPES</sequence>
<dbReference type="Pfam" id="PF08202">
    <property type="entry name" value="MIS13"/>
    <property type="match status" value="1"/>
</dbReference>
<dbReference type="GO" id="GO:0007059">
    <property type="term" value="P:chromosome segregation"/>
    <property type="evidence" value="ECO:0007669"/>
    <property type="project" value="InterPro"/>
</dbReference>
<dbReference type="Proteomes" id="UP000078544">
    <property type="component" value="Unassembled WGS sequence"/>
</dbReference>
<feature type="compositionally biased region" description="Basic residues" evidence="1">
    <location>
        <begin position="374"/>
        <end position="384"/>
    </location>
</feature>
<dbReference type="STRING" id="1081109.A0A166VM37"/>
<reference evidence="2 3" key="1">
    <citation type="journal article" date="2016" name="Genome Biol. Evol.">
        <title>Divergent and convergent evolution of fungal pathogenicity.</title>
        <authorList>
            <person name="Shang Y."/>
            <person name="Xiao G."/>
            <person name="Zheng P."/>
            <person name="Cen K."/>
            <person name="Zhan S."/>
            <person name="Wang C."/>
        </authorList>
    </citation>
    <scope>NUCLEOTIDE SEQUENCE [LARGE SCALE GENOMIC DNA]</scope>
    <source>
        <strain evidence="2 3">RCEF 2490</strain>
    </source>
</reference>
<accession>A0A166VM37</accession>
<feature type="region of interest" description="Disordered" evidence="1">
    <location>
        <begin position="355"/>
        <end position="414"/>
    </location>
</feature>
<organism evidence="2 3">
    <name type="scientific">Moelleriella libera RCEF 2490</name>
    <dbReference type="NCBI Taxonomy" id="1081109"/>
    <lineage>
        <taxon>Eukaryota</taxon>
        <taxon>Fungi</taxon>
        <taxon>Dikarya</taxon>
        <taxon>Ascomycota</taxon>
        <taxon>Pezizomycotina</taxon>
        <taxon>Sordariomycetes</taxon>
        <taxon>Hypocreomycetidae</taxon>
        <taxon>Hypocreales</taxon>
        <taxon>Clavicipitaceae</taxon>
        <taxon>Moelleriella</taxon>
    </lineage>
</organism>
<feature type="region of interest" description="Disordered" evidence="1">
    <location>
        <begin position="308"/>
        <end position="328"/>
    </location>
</feature>
<feature type="region of interest" description="Disordered" evidence="1">
    <location>
        <begin position="12"/>
        <end position="235"/>
    </location>
</feature>
<protein>
    <submittedName>
        <fullName evidence="2">Mis12-Mtw1 family protein</fullName>
    </submittedName>
</protein>
<dbReference type="OrthoDB" id="3364649at2759"/>
<feature type="compositionally biased region" description="Polar residues" evidence="1">
    <location>
        <begin position="181"/>
        <end position="194"/>
    </location>
</feature>
<keyword evidence="3" id="KW-1185">Reference proteome</keyword>
<feature type="compositionally biased region" description="Low complexity" evidence="1">
    <location>
        <begin position="97"/>
        <end position="106"/>
    </location>
</feature>
<feature type="compositionally biased region" description="Basic residues" evidence="1">
    <location>
        <begin position="199"/>
        <end position="209"/>
    </location>
</feature>
<dbReference type="PANTHER" id="PTHR14778:SF2">
    <property type="entry name" value="KINETOCHORE-ASSOCIATED PROTEIN DSN1 HOMOLOG"/>
    <property type="match status" value="1"/>
</dbReference>
<name>A0A166VM37_9HYPO</name>